<dbReference type="GO" id="GO:0009653">
    <property type="term" value="P:anatomical structure morphogenesis"/>
    <property type="evidence" value="ECO:0007669"/>
    <property type="project" value="UniProtKB-ARBA"/>
</dbReference>
<evidence type="ECO:0000256" key="1">
    <source>
        <dbReference type="ARBA" id="ARBA00003436"/>
    </source>
</evidence>
<evidence type="ECO:0000256" key="13">
    <source>
        <dbReference type="SAM" id="MobiDB-lite"/>
    </source>
</evidence>
<feature type="chain" id="PRO_5018554937" description="Cadherin domain-containing protein" evidence="15">
    <location>
        <begin position="23"/>
        <end position="914"/>
    </location>
</feature>
<keyword evidence="18" id="KW-1185">Reference proteome</keyword>
<dbReference type="PROSITE" id="PS00232">
    <property type="entry name" value="CADHERIN_1"/>
    <property type="match status" value="4"/>
</dbReference>
<evidence type="ECO:0000256" key="11">
    <source>
        <dbReference type="ARBA" id="ARBA00023180"/>
    </source>
</evidence>
<dbReference type="FunFam" id="2.60.40.60:FF:000129">
    <property type="entry name" value="protocadherin alpha-C2 isoform X1"/>
    <property type="match status" value="1"/>
</dbReference>
<keyword evidence="10 14" id="KW-0472">Membrane</keyword>
<keyword evidence="8" id="KW-0130">Cell adhesion</keyword>
<dbReference type="InterPro" id="IPR031904">
    <property type="entry name" value="Cadherin_CBD"/>
</dbReference>
<accession>A0A3Q3VTN7</accession>
<evidence type="ECO:0000256" key="15">
    <source>
        <dbReference type="SAM" id="SignalP"/>
    </source>
</evidence>
<evidence type="ECO:0000256" key="4">
    <source>
        <dbReference type="ARBA" id="ARBA00022692"/>
    </source>
</evidence>
<dbReference type="Ensembl" id="ENSMMOT00000002042.1">
    <property type="protein sequence ID" value="ENSMMOP00000002007.1"/>
    <property type="gene ID" value="ENSMMOG00000001669.1"/>
</dbReference>
<dbReference type="Pfam" id="PF00028">
    <property type="entry name" value="Cadherin"/>
    <property type="match status" value="5"/>
</dbReference>
<protein>
    <recommendedName>
        <fullName evidence="16">Cadherin domain-containing protein</fullName>
    </recommendedName>
</protein>
<name>A0A3Q3VTN7_MOLML</name>
<feature type="compositionally biased region" description="Basic residues" evidence="13">
    <location>
        <begin position="893"/>
        <end position="902"/>
    </location>
</feature>
<evidence type="ECO:0000256" key="5">
    <source>
        <dbReference type="ARBA" id="ARBA00022729"/>
    </source>
</evidence>
<dbReference type="Proteomes" id="UP000261620">
    <property type="component" value="Unplaced"/>
</dbReference>
<comment type="subcellular location">
    <subcellularLocation>
        <location evidence="2">Cell membrane</location>
        <topology evidence="2">Single-pass type I membrane protein</topology>
    </subcellularLocation>
</comment>
<feature type="transmembrane region" description="Helical" evidence="14">
    <location>
        <begin position="688"/>
        <end position="711"/>
    </location>
</feature>
<dbReference type="InterPro" id="IPR020894">
    <property type="entry name" value="Cadherin_CS"/>
</dbReference>
<dbReference type="FunFam" id="2.60.40.60:FF:000007">
    <property type="entry name" value="Protocadherin alpha 2"/>
    <property type="match status" value="1"/>
</dbReference>
<organism evidence="17 18">
    <name type="scientific">Mola mola</name>
    <name type="common">Ocean sunfish</name>
    <name type="synonym">Tetraodon mola</name>
    <dbReference type="NCBI Taxonomy" id="94237"/>
    <lineage>
        <taxon>Eukaryota</taxon>
        <taxon>Metazoa</taxon>
        <taxon>Chordata</taxon>
        <taxon>Craniata</taxon>
        <taxon>Vertebrata</taxon>
        <taxon>Euteleostomi</taxon>
        <taxon>Actinopterygii</taxon>
        <taxon>Neopterygii</taxon>
        <taxon>Teleostei</taxon>
        <taxon>Neoteleostei</taxon>
        <taxon>Acanthomorphata</taxon>
        <taxon>Eupercaria</taxon>
        <taxon>Tetraodontiformes</taxon>
        <taxon>Molidae</taxon>
        <taxon>Mola</taxon>
    </lineage>
</organism>
<dbReference type="InterPro" id="IPR032455">
    <property type="entry name" value="Cadherin_C"/>
</dbReference>
<reference evidence="17" key="1">
    <citation type="submission" date="2025-08" db="UniProtKB">
        <authorList>
            <consortium name="Ensembl"/>
        </authorList>
    </citation>
    <scope>IDENTIFICATION</scope>
</reference>
<evidence type="ECO:0000256" key="8">
    <source>
        <dbReference type="ARBA" id="ARBA00022889"/>
    </source>
</evidence>
<keyword evidence="4 14" id="KW-0812">Transmembrane</keyword>
<feature type="domain" description="Cadherin" evidence="16">
    <location>
        <begin position="347"/>
        <end position="451"/>
    </location>
</feature>
<feature type="domain" description="Cadherin" evidence="16">
    <location>
        <begin position="239"/>
        <end position="346"/>
    </location>
</feature>
<dbReference type="FunFam" id="2.60.40.60:FF:000307">
    <property type="entry name" value="Zgc:123181"/>
    <property type="match status" value="1"/>
</dbReference>
<dbReference type="InterPro" id="IPR050174">
    <property type="entry name" value="Protocadherin/Cadherin-CA"/>
</dbReference>
<evidence type="ECO:0000256" key="12">
    <source>
        <dbReference type="PROSITE-ProRule" id="PRU00043"/>
    </source>
</evidence>
<keyword evidence="11" id="KW-0325">Glycoprotein</keyword>
<keyword evidence="3" id="KW-1003">Cell membrane</keyword>
<evidence type="ECO:0000256" key="14">
    <source>
        <dbReference type="SAM" id="Phobius"/>
    </source>
</evidence>
<feature type="region of interest" description="Disordered" evidence="13">
    <location>
        <begin position="830"/>
        <end position="914"/>
    </location>
</feature>
<feature type="domain" description="Cadherin" evidence="16">
    <location>
        <begin position="132"/>
        <end position="238"/>
    </location>
</feature>
<dbReference type="Pfam" id="PF15974">
    <property type="entry name" value="Cadherin_tail"/>
    <property type="match status" value="1"/>
</dbReference>
<evidence type="ECO:0000313" key="17">
    <source>
        <dbReference type="Ensembl" id="ENSMMOP00000002007.1"/>
    </source>
</evidence>
<dbReference type="PROSITE" id="PS50268">
    <property type="entry name" value="CADHERIN_2"/>
    <property type="match status" value="6"/>
</dbReference>
<feature type="domain" description="Cadherin" evidence="16">
    <location>
        <begin position="452"/>
        <end position="561"/>
    </location>
</feature>
<feature type="domain" description="Cadherin" evidence="16">
    <location>
        <begin position="575"/>
        <end position="673"/>
    </location>
</feature>
<evidence type="ECO:0000259" key="16">
    <source>
        <dbReference type="PROSITE" id="PS50268"/>
    </source>
</evidence>
<feature type="signal peptide" evidence="15">
    <location>
        <begin position="1"/>
        <end position="22"/>
    </location>
</feature>
<reference evidence="17" key="2">
    <citation type="submission" date="2025-09" db="UniProtKB">
        <authorList>
            <consortium name="Ensembl"/>
        </authorList>
    </citation>
    <scope>IDENTIFICATION</scope>
</reference>
<dbReference type="InterPro" id="IPR013164">
    <property type="entry name" value="Cadherin_N"/>
</dbReference>
<dbReference type="PANTHER" id="PTHR24028:SF287">
    <property type="entry name" value="CADHERIN-RELATED NEURONAL RECEPTOR VARIABLE 1-RELATED"/>
    <property type="match status" value="1"/>
</dbReference>
<dbReference type="Gene3D" id="2.60.40.60">
    <property type="entry name" value="Cadherins"/>
    <property type="match status" value="6"/>
</dbReference>
<dbReference type="InterPro" id="IPR002126">
    <property type="entry name" value="Cadherin-like_dom"/>
</dbReference>
<feature type="compositionally biased region" description="Basic and acidic residues" evidence="13">
    <location>
        <begin position="876"/>
        <end position="892"/>
    </location>
</feature>
<dbReference type="FunFam" id="2.60.40.60:FF:000004">
    <property type="entry name" value="Protocadherin 1 gamma 2"/>
    <property type="match status" value="1"/>
</dbReference>
<dbReference type="GO" id="GO:0005509">
    <property type="term" value="F:calcium ion binding"/>
    <property type="evidence" value="ECO:0007669"/>
    <property type="project" value="UniProtKB-UniRule"/>
</dbReference>
<feature type="domain" description="Cadherin" evidence="16">
    <location>
        <begin position="25"/>
        <end position="131"/>
    </location>
</feature>
<keyword evidence="5 15" id="KW-0732">Signal</keyword>
<sequence length="914" mass="99672">MHLPTSTGSLWISVFFMLDCFAESMSGQLSFSVAEEVNLGTAVGNIAKDLNINVRDLESRMFQIVAGTKRKYFEVNLKTGVLYVNERIDREELCGNEQKCSLGIEAVINNPLKLYRIEITILDVNDNSPSFTSTSQVIDISENTAEGAKFLLKRAHDADVGKNAVNTYKLSQNEHFSLVTHKGENISPELVLQKVLDREKQSVFRLTLTAIDGGTPAKSGSMTVIVNVLDNNDNPPVFSQSLYKASVYENAKIGTLIITLNATDSDVGQNGQISYSFIEVDQEKQTDLFAIDHKTGVVTNKKRIDFEENNAFEIQVQASDGASPPLTSRAKLLIEVLDVNDNAPEISVTSLVNSVREDASTGTAIALVSVSDKDGGKNGMVNCKILHDVPFKLESNYKNYYSLVVDGPLDRERAAQYNISITATDEGSPPLSSTSVINVHVSDVNDNKPVFTENFINIYLKENSPVGVAIKTLSAVDSDSDQNGQVTYSFLHTNSELLPLSTMININSETGEIISLQSFNYEELKTFQFKVQATDSGVPPLSSNVTVNVFILDENDNNPTILAPYSEHGSVNSESIPYSAEAGYFVAKVRAVDADSGYNALLSYHLSEPKGNNLFRMGTSTGEIRTRRRMSDNDLKSHPLVVLVSDNGEPSLSATVSIDVVVVESTADIQTQFRHVPIKEESFSDLNLYLLIAIVSVSAIFLLSLIALIAVKCHRTDGGLGRYSAPMITTHPDGSWSYSKSTQQYDVCFSSDTLKSDVVVFPAAFPPVDAELISINGGDTYTRTQTLPTKEKPKVPSADWRYSASLRAGGVMQAEGGEVSPPMGAGVDSNSWHFRYGPGGPGGPPQHLKPGDVPPEAFIIPGSPAIISIRQNQGGEDDKSDFITFGKKEEAKKKKKKKKEKKDKKDKGKDDGDE</sequence>
<evidence type="ECO:0000313" key="18">
    <source>
        <dbReference type="Proteomes" id="UP000261620"/>
    </source>
</evidence>
<dbReference type="Pfam" id="PF08266">
    <property type="entry name" value="Cadherin_2"/>
    <property type="match status" value="1"/>
</dbReference>
<keyword evidence="9 14" id="KW-1133">Transmembrane helix</keyword>
<dbReference type="PRINTS" id="PR00205">
    <property type="entry name" value="CADHERIN"/>
</dbReference>
<feature type="compositionally biased region" description="Basic and acidic residues" evidence="13">
    <location>
        <begin position="903"/>
        <end position="914"/>
    </location>
</feature>
<keyword evidence="6" id="KW-0677">Repeat</keyword>
<proteinExistence type="predicted"/>
<dbReference type="FunFam" id="2.60.40.60:FF:000002">
    <property type="entry name" value="Protocadherin alpha 2"/>
    <property type="match status" value="1"/>
</dbReference>
<dbReference type="SMART" id="SM00112">
    <property type="entry name" value="CA"/>
    <property type="match status" value="6"/>
</dbReference>
<evidence type="ECO:0000256" key="3">
    <source>
        <dbReference type="ARBA" id="ARBA00022475"/>
    </source>
</evidence>
<evidence type="ECO:0000256" key="7">
    <source>
        <dbReference type="ARBA" id="ARBA00022837"/>
    </source>
</evidence>
<dbReference type="CDD" id="cd11304">
    <property type="entry name" value="Cadherin_repeat"/>
    <property type="match status" value="6"/>
</dbReference>
<dbReference type="GO" id="GO:0007156">
    <property type="term" value="P:homophilic cell adhesion via plasma membrane adhesion molecules"/>
    <property type="evidence" value="ECO:0007669"/>
    <property type="project" value="InterPro"/>
</dbReference>
<dbReference type="PANTHER" id="PTHR24028">
    <property type="entry name" value="CADHERIN-87A"/>
    <property type="match status" value="1"/>
</dbReference>
<dbReference type="InterPro" id="IPR015919">
    <property type="entry name" value="Cadherin-like_sf"/>
</dbReference>
<evidence type="ECO:0000256" key="10">
    <source>
        <dbReference type="ARBA" id="ARBA00023136"/>
    </source>
</evidence>
<comment type="function">
    <text evidence="1">Potential calcium-dependent cell-adhesion protein. May be involved in the establishment and maintenance of specific neuronal connections in the brain.</text>
</comment>
<dbReference type="FunFam" id="2.60.40.60:FF:000001">
    <property type="entry name" value="Protocadherin alpha 2"/>
    <property type="match status" value="1"/>
</dbReference>
<evidence type="ECO:0000256" key="9">
    <source>
        <dbReference type="ARBA" id="ARBA00022989"/>
    </source>
</evidence>
<keyword evidence="7 12" id="KW-0106">Calcium</keyword>
<dbReference type="SUPFAM" id="SSF49313">
    <property type="entry name" value="Cadherin-like"/>
    <property type="match status" value="6"/>
</dbReference>
<dbReference type="GO" id="GO:0005886">
    <property type="term" value="C:plasma membrane"/>
    <property type="evidence" value="ECO:0007669"/>
    <property type="project" value="UniProtKB-SubCell"/>
</dbReference>
<dbReference type="AlphaFoldDB" id="A0A3Q3VTN7"/>
<evidence type="ECO:0000256" key="6">
    <source>
        <dbReference type="ARBA" id="ARBA00022737"/>
    </source>
</evidence>
<evidence type="ECO:0000256" key="2">
    <source>
        <dbReference type="ARBA" id="ARBA00004251"/>
    </source>
</evidence>
<dbReference type="Pfam" id="PF16492">
    <property type="entry name" value="Cadherin_C_2"/>
    <property type="match status" value="1"/>
</dbReference>